<protein>
    <submittedName>
        <fullName evidence="1">Uncharacterized protein</fullName>
    </submittedName>
</protein>
<gene>
    <name evidence="1" type="ORF">PYX00_005095</name>
</gene>
<dbReference type="AlphaFoldDB" id="A0AAW2HQR5"/>
<evidence type="ECO:0000313" key="1">
    <source>
        <dbReference type="EMBL" id="KAL0271948.1"/>
    </source>
</evidence>
<accession>A0AAW2HQR5</accession>
<proteinExistence type="predicted"/>
<comment type="caution">
    <text evidence="1">The sequence shown here is derived from an EMBL/GenBank/DDBJ whole genome shotgun (WGS) entry which is preliminary data.</text>
</comment>
<organism evidence="1">
    <name type="scientific">Menopon gallinae</name>
    <name type="common">poultry shaft louse</name>
    <dbReference type="NCBI Taxonomy" id="328185"/>
    <lineage>
        <taxon>Eukaryota</taxon>
        <taxon>Metazoa</taxon>
        <taxon>Ecdysozoa</taxon>
        <taxon>Arthropoda</taxon>
        <taxon>Hexapoda</taxon>
        <taxon>Insecta</taxon>
        <taxon>Pterygota</taxon>
        <taxon>Neoptera</taxon>
        <taxon>Paraneoptera</taxon>
        <taxon>Psocodea</taxon>
        <taxon>Troctomorpha</taxon>
        <taxon>Phthiraptera</taxon>
        <taxon>Amblycera</taxon>
        <taxon>Menoponidae</taxon>
        <taxon>Menopon</taxon>
    </lineage>
</organism>
<reference evidence="1" key="1">
    <citation type="journal article" date="2024" name="Gigascience">
        <title>Chromosome-level genome of the poultry shaft louse Menopon gallinae provides insight into the host-switching and adaptive evolution of parasitic lice.</title>
        <authorList>
            <person name="Xu Y."/>
            <person name="Ma L."/>
            <person name="Liu S."/>
            <person name="Liang Y."/>
            <person name="Liu Q."/>
            <person name="He Z."/>
            <person name="Tian L."/>
            <person name="Duan Y."/>
            <person name="Cai W."/>
            <person name="Li H."/>
            <person name="Song F."/>
        </authorList>
    </citation>
    <scope>NUCLEOTIDE SEQUENCE</scope>
    <source>
        <strain evidence="1">Cailab_2023a</strain>
    </source>
</reference>
<sequence length="151" mass="17683">MAFPNYDREYERNLNLARRLIWKIKDKADRSIALKYVNLLTHLKSDDVTVKRNRNAFFKYFIQVLEDQLNTEARTKIQCTCAIPNEESMSDPLKYLQKEVINTGERVVCNWSKDKRTYISAKILPGRGALLYMAVSSKANDWDFRGQQKKG</sequence>
<dbReference type="EMBL" id="JARGDH010000003">
    <property type="protein sequence ID" value="KAL0271948.1"/>
    <property type="molecule type" value="Genomic_DNA"/>
</dbReference>
<name>A0AAW2HQR5_9NEOP</name>